<comment type="caution">
    <text evidence="2">The sequence shown here is derived from an EMBL/GenBank/DDBJ whole genome shotgun (WGS) entry which is preliminary data.</text>
</comment>
<feature type="compositionally biased region" description="Low complexity" evidence="1">
    <location>
        <begin position="219"/>
        <end position="232"/>
    </location>
</feature>
<gene>
    <name evidence="2" type="ORF">GE061_010659</name>
</gene>
<dbReference type="Proteomes" id="UP000466442">
    <property type="component" value="Unassembled WGS sequence"/>
</dbReference>
<sequence length="254" mass="28240">MDRGRWVNGVWSMFGGQSRQTERRHLIFETEIRWKTLRNSGSGGSPDLRVGEDAPSQVRSARGAVRSGWHPRPVRASSVPEVSAFIMSGVPPAQDAAKKDKKKKKKTSPKEIIKKLSMKKKKKDEPPPEVKVEDVNASQETLCSLEDSPKKEAAPEIVDPLSSLTLTDEVETQTDVVKTEEQQVQSPDDEFASLRDDFGSLRDEFDVKDGDSTSMDTATSTEPEVSPPSESTGYVTRLSESLLFYESHHFSCNL</sequence>
<evidence type="ECO:0000313" key="2">
    <source>
        <dbReference type="EMBL" id="KAF6212946.1"/>
    </source>
</evidence>
<reference evidence="2" key="1">
    <citation type="journal article" date="2021" name="Mol. Ecol. Resour.">
        <title>Apolygus lucorum genome provides insights into omnivorousness and mesophyll feeding.</title>
        <authorList>
            <person name="Liu Y."/>
            <person name="Liu H."/>
            <person name="Wang H."/>
            <person name="Huang T."/>
            <person name="Liu B."/>
            <person name="Yang B."/>
            <person name="Yin L."/>
            <person name="Li B."/>
            <person name="Zhang Y."/>
            <person name="Zhang S."/>
            <person name="Jiang F."/>
            <person name="Zhang X."/>
            <person name="Ren Y."/>
            <person name="Wang B."/>
            <person name="Wang S."/>
            <person name="Lu Y."/>
            <person name="Wu K."/>
            <person name="Fan W."/>
            <person name="Wang G."/>
        </authorList>
    </citation>
    <scope>NUCLEOTIDE SEQUENCE</scope>
    <source>
        <strain evidence="2">12Hb</strain>
    </source>
</reference>
<accession>A0A6A4K8T0</accession>
<name>A0A6A4K8T0_APOLU</name>
<dbReference type="EMBL" id="WIXP02000003">
    <property type="protein sequence ID" value="KAF6212946.1"/>
    <property type="molecule type" value="Genomic_DNA"/>
</dbReference>
<evidence type="ECO:0000313" key="3">
    <source>
        <dbReference type="Proteomes" id="UP000466442"/>
    </source>
</evidence>
<feature type="compositionally biased region" description="Basic and acidic residues" evidence="1">
    <location>
        <begin position="202"/>
        <end position="211"/>
    </location>
</feature>
<dbReference type="OrthoDB" id="10670683at2759"/>
<organism evidence="2 3">
    <name type="scientific">Apolygus lucorum</name>
    <name type="common">Small green plant bug</name>
    <name type="synonym">Lygocoris lucorum</name>
    <dbReference type="NCBI Taxonomy" id="248454"/>
    <lineage>
        <taxon>Eukaryota</taxon>
        <taxon>Metazoa</taxon>
        <taxon>Ecdysozoa</taxon>
        <taxon>Arthropoda</taxon>
        <taxon>Hexapoda</taxon>
        <taxon>Insecta</taxon>
        <taxon>Pterygota</taxon>
        <taxon>Neoptera</taxon>
        <taxon>Paraneoptera</taxon>
        <taxon>Hemiptera</taxon>
        <taxon>Heteroptera</taxon>
        <taxon>Panheteroptera</taxon>
        <taxon>Cimicomorpha</taxon>
        <taxon>Miridae</taxon>
        <taxon>Mirini</taxon>
        <taxon>Apolygus</taxon>
    </lineage>
</organism>
<feature type="compositionally biased region" description="Basic and acidic residues" evidence="1">
    <location>
        <begin position="123"/>
        <end position="134"/>
    </location>
</feature>
<protein>
    <submittedName>
        <fullName evidence="2">Uncharacterized protein</fullName>
    </submittedName>
</protein>
<proteinExistence type="predicted"/>
<dbReference type="AlphaFoldDB" id="A0A6A4K8T0"/>
<feature type="region of interest" description="Disordered" evidence="1">
    <location>
        <begin position="202"/>
        <end position="233"/>
    </location>
</feature>
<feature type="region of interest" description="Disordered" evidence="1">
    <location>
        <begin position="90"/>
        <end position="166"/>
    </location>
</feature>
<evidence type="ECO:0000256" key="1">
    <source>
        <dbReference type="SAM" id="MobiDB-lite"/>
    </source>
</evidence>
<keyword evidence="3" id="KW-1185">Reference proteome</keyword>